<name>A0ABQ3UFT4_STRHY</name>
<keyword evidence="3" id="KW-1185">Reference proteome</keyword>
<feature type="region of interest" description="Disordered" evidence="1">
    <location>
        <begin position="1"/>
        <end position="64"/>
    </location>
</feature>
<gene>
    <name evidence="2" type="ORF">TPA0910_84910</name>
</gene>
<dbReference type="Proteomes" id="UP001054854">
    <property type="component" value="Unassembled WGS sequence"/>
</dbReference>
<proteinExistence type="predicted"/>
<evidence type="ECO:0000313" key="2">
    <source>
        <dbReference type="EMBL" id="GHJ34058.1"/>
    </source>
</evidence>
<sequence>MLALPDNVDAPPFPAELWRTPLGRTALPDPCHSRPSPSASTRPDADGADQSIEGNATVRPGGNG</sequence>
<comment type="caution">
    <text evidence="2">The sequence shown here is derived from an EMBL/GenBank/DDBJ whole genome shotgun (WGS) entry which is preliminary data.</text>
</comment>
<reference evidence="2" key="1">
    <citation type="submission" date="2024-05" db="EMBL/GenBank/DDBJ databases">
        <title>Whole genome shotgun sequence of Streptomyces hygroscopicus NBRC 113678.</title>
        <authorList>
            <person name="Komaki H."/>
            <person name="Tamura T."/>
        </authorList>
    </citation>
    <scope>NUCLEOTIDE SEQUENCE</scope>
    <source>
        <strain evidence="2">N11-34</strain>
    </source>
</reference>
<dbReference type="EMBL" id="BNEK01000005">
    <property type="protein sequence ID" value="GHJ34058.1"/>
    <property type="molecule type" value="Genomic_DNA"/>
</dbReference>
<evidence type="ECO:0000313" key="3">
    <source>
        <dbReference type="Proteomes" id="UP001054854"/>
    </source>
</evidence>
<protein>
    <submittedName>
        <fullName evidence="2">Uncharacterized protein</fullName>
    </submittedName>
</protein>
<evidence type="ECO:0000256" key="1">
    <source>
        <dbReference type="SAM" id="MobiDB-lite"/>
    </source>
</evidence>
<organism evidence="2 3">
    <name type="scientific">Streptomyces hygroscopicus</name>
    <dbReference type="NCBI Taxonomy" id="1912"/>
    <lineage>
        <taxon>Bacteria</taxon>
        <taxon>Bacillati</taxon>
        <taxon>Actinomycetota</taxon>
        <taxon>Actinomycetes</taxon>
        <taxon>Kitasatosporales</taxon>
        <taxon>Streptomycetaceae</taxon>
        <taxon>Streptomyces</taxon>
        <taxon>Streptomyces violaceusniger group</taxon>
    </lineage>
</organism>
<accession>A0ABQ3UFT4</accession>